<dbReference type="EMBL" id="CP075587">
    <property type="protein sequence ID" value="QYF48667.1"/>
    <property type="molecule type" value="Genomic_DNA"/>
</dbReference>
<name>A0ABX8V2E6_9BACT</name>
<feature type="compositionally biased region" description="Pro residues" evidence="2">
    <location>
        <begin position="178"/>
        <end position="188"/>
    </location>
</feature>
<proteinExistence type="predicted"/>
<reference evidence="3 4" key="1">
    <citation type="journal article" date="2022" name="bioRxiv">
        <title>Ecology and evolution of chlamydial symbionts of arthropods.</title>
        <authorList>
            <person name="Halter T."/>
            <person name="Koestlbacher S."/>
            <person name="Collingro A."/>
            <person name="Sixt B.S."/>
            <person name="Toenshoff E.R."/>
            <person name="Hendrickx F."/>
            <person name="Kostanjsek R."/>
            <person name="Horn M."/>
        </authorList>
    </citation>
    <scope>NUCLEOTIDE SEQUENCE [LARGE SCALE GENOMIC DNA]</scope>
    <source>
        <strain evidence="3">W744xW776</strain>
    </source>
</reference>
<feature type="compositionally biased region" description="Basic and acidic residues" evidence="2">
    <location>
        <begin position="191"/>
        <end position="202"/>
    </location>
</feature>
<evidence type="ECO:0000313" key="4">
    <source>
        <dbReference type="Proteomes" id="UP000826014"/>
    </source>
</evidence>
<feature type="region of interest" description="Disordered" evidence="2">
    <location>
        <begin position="167"/>
        <end position="211"/>
    </location>
</feature>
<evidence type="ECO:0000313" key="3">
    <source>
        <dbReference type="EMBL" id="QYF48667.1"/>
    </source>
</evidence>
<sequence length="299" mass="33824">MAIVVTTSNSASTSNINNLLEVKKITSDEEESIDKKVLDIVLIALKQMSIKNHCSYCPKTNVYKKPRSYFTKTRKNIHRKALISQKQDLTSQNQALISQQQDLTSQNQALISQKQDLTSQNQALILQKQDLTSQNQALILQKQDLTSQNQALILQKQDLTSQNQALISQQQEEKKTTIPPPPPPPPPSSVEDTKKIEKKQAESDSNCTNGAKVPKFKILYPTQELIKNQYNKIVNKPKEASPLPQTSTMLSLEAEPLQNRTNLRRTQSMHVKSNYKQTEEQGLSVSDRIKQFNSVEKTE</sequence>
<feature type="coiled-coil region" evidence="1">
    <location>
        <begin position="86"/>
        <end position="162"/>
    </location>
</feature>
<evidence type="ECO:0000256" key="1">
    <source>
        <dbReference type="SAM" id="Coils"/>
    </source>
</evidence>
<dbReference type="Proteomes" id="UP000826014">
    <property type="component" value="Chromosome"/>
</dbReference>
<organism evidence="3 4">
    <name type="scientific">Candidatus Rhabdochlamydia oedothoracis</name>
    <dbReference type="NCBI Taxonomy" id="2720720"/>
    <lineage>
        <taxon>Bacteria</taxon>
        <taxon>Pseudomonadati</taxon>
        <taxon>Chlamydiota</taxon>
        <taxon>Chlamydiia</taxon>
        <taxon>Parachlamydiales</taxon>
        <taxon>Candidatus Rhabdochlamydiaceae</taxon>
        <taxon>Candidatus Rhabdochlamydia</taxon>
    </lineage>
</organism>
<dbReference type="RefSeq" id="WP_220017839.1">
    <property type="nucleotide sequence ID" value="NZ_CP075587.1"/>
</dbReference>
<accession>A0ABX8V2E6</accession>
<keyword evidence="1" id="KW-0175">Coiled coil</keyword>
<protein>
    <submittedName>
        <fullName evidence="3">Uncharacterized protein</fullName>
    </submittedName>
</protein>
<feature type="compositionally biased region" description="Polar residues" evidence="2">
    <location>
        <begin position="258"/>
        <end position="282"/>
    </location>
</feature>
<feature type="region of interest" description="Disordered" evidence="2">
    <location>
        <begin position="256"/>
        <end position="282"/>
    </location>
</feature>
<gene>
    <name evidence="3" type="ORF">RHABOEDO_000869</name>
</gene>
<keyword evidence="4" id="KW-1185">Reference proteome</keyword>
<evidence type="ECO:0000256" key="2">
    <source>
        <dbReference type="SAM" id="MobiDB-lite"/>
    </source>
</evidence>